<protein>
    <recommendedName>
        <fullName evidence="2">Aspartyl/glutamyl-tRNA(Asn/Gln) amidotransferase subunit C</fullName>
    </recommendedName>
</protein>
<reference evidence="1" key="1">
    <citation type="journal article" date="2014" name="Front. Microbiol.">
        <title>High frequency of phylogenetically diverse reductive dehalogenase-homologous genes in deep subseafloor sedimentary metagenomes.</title>
        <authorList>
            <person name="Kawai M."/>
            <person name="Futagami T."/>
            <person name="Toyoda A."/>
            <person name="Takaki Y."/>
            <person name="Nishi S."/>
            <person name="Hori S."/>
            <person name="Arai W."/>
            <person name="Tsubouchi T."/>
            <person name="Morono Y."/>
            <person name="Uchiyama I."/>
            <person name="Ito T."/>
            <person name="Fujiyama A."/>
            <person name="Inagaki F."/>
            <person name="Takami H."/>
        </authorList>
    </citation>
    <scope>NUCLEOTIDE SEQUENCE</scope>
    <source>
        <strain evidence="1">Expedition CK06-06</strain>
    </source>
</reference>
<comment type="caution">
    <text evidence="1">The sequence shown here is derived from an EMBL/GenBank/DDBJ whole genome shotgun (WGS) entry which is preliminary data.</text>
</comment>
<organism evidence="1">
    <name type="scientific">marine sediment metagenome</name>
    <dbReference type="NCBI Taxonomy" id="412755"/>
    <lineage>
        <taxon>unclassified sequences</taxon>
        <taxon>metagenomes</taxon>
        <taxon>ecological metagenomes</taxon>
    </lineage>
</organism>
<evidence type="ECO:0000313" key="1">
    <source>
        <dbReference type="EMBL" id="GAI12173.1"/>
    </source>
</evidence>
<gene>
    <name evidence="1" type="ORF">S06H3_20189</name>
</gene>
<accession>X1KZM0</accession>
<dbReference type="AlphaFoldDB" id="X1KZM0"/>
<evidence type="ECO:0008006" key="2">
    <source>
        <dbReference type="Google" id="ProtNLM"/>
    </source>
</evidence>
<name>X1KZM0_9ZZZZ</name>
<dbReference type="InterPro" id="IPR010120">
    <property type="entry name" value="Glu-ADT_subunit_C_archaea"/>
</dbReference>
<dbReference type="NCBIfam" id="TIGR01827">
    <property type="entry name" value="gatC_rel"/>
    <property type="match status" value="1"/>
</dbReference>
<dbReference type="EMBL" id="BARV01010428">
    <property type="protein sequence ID" value="GAI12173.1"/>
    <property type="molecule type" value="Genomic_DNA"/>
</dbReference>
<proteinExistence type="predicted"/>
<sequence length="79" mass="9542">MINKEKIKKEAKQILDKFASALKKVEKEHDIEIGVERDEFERKESDEKKYKDKDFKKKFLENAPEHDDDFIITEKGNWK</sequence>